<dbReference type="PANTHER" id="PTHR42789">
    <property type="entry name" value="D-ISOMER SPECIFIC 2-HYDROXYACID DEHYDROGENASE FAMILY PROTEIN (AFU_ORTHOLOGUE AFUA_6G10090)"/>
    <property type="match status" value="1"/>
</dbReference>
<proteinExistence type="inferred from homology"/>
<feature type="domain" description="D-isomer specific 2-hydroxyacid dehydrogenase NAD-binding" evidence="6">
    <location>
        <begin position="126"/>
        <end position="302"/>
    </location>
</feature>
<dbReference type="KEGG" id="reh:H16_B1819"/>
<dbReference type="STRING" id="381666.H16_B1819"/>
<dbReference type="InterPro" id="IPR036291">
    <property type="entry name" value="NAD(P)-bd_dom_sf"/>
</dbReference>
<name>Q0K073_CUPNH</name>
<dbReference type="CDD" id="cd12173">
    <property type="entry name" value="PGDH_4"/>
    <property type="match status" value="1"/>
</dbReference>
<evidence type="ECO:0000256" key="3">
    <source>
        <dbReference type="ARBA" id="ARBA00023027"/>
    </source>
</evidence>
<evidence type="ECO:0000313" key="8">
    <source>
        <dbReference type="Proteomes" id="UP000008210"/>
    </source>
</evidence>
<evidence type="ECO:0000256" key="4">
    <source>
        <dbReference type="RuleBase" id="RU003719"/>
    </source>
</evidence>
<keyword evidence="3" id="KW-0520">NAD</keyword>
<evidence type="ECO:0000256" key="1">
    <source>
        <dbReference type="ARBA" id="ARBA00005854"/>
    </source>
</evidence>
<dbReference type="PROSITE" id="PS00670">
    <property type="entry name" value="D_2_HYDROXYACID_DH_2"/>
    <property type="match status" value="1"/>
</dbReference>
<dbReference type="PANTHER" id="PTHR42789:SF1">
    <property type="entry name" value="D-ISOMER SPECIFIC 2-HYDROXYACID DEHYDROGENASE FAMILY PROTEIN (AFU_ORTHOLOGUE AFUA_6G10090)"/>
    <property type="match status" value="1"/>
</dbReference>
<dbReference type="FunFam" id="3.40.50.720:FF:000203">
    <property type="entry name" value="D-3-phosphoglycerate dehydrogenase (SerA)"/>
    <property type="match status" value="1"/>
</dbReference>
<dbReference type="Proteomes" id="UP000008210">
    <property type="component" value="Chromosome 2"/>
</dbReference>
<dbReference type="EMBL" id="AM260480">
    <property type="protein sequence ID" value="CAJ96601.1"/>
    <property type="molecule type" value="Genomic_DNA"/>
</dbReference>
<evidence type="ECO:0000256" key="2">
    <source>
        <dbReference type="ARBA" id="ARBA00023002"/>
    </source>
</evidence>
<dbReference type="InterPro" id="IPR050857">
    <property type="entry name" value="D-2-hydroxyacid_DH"/>
</dbReference>
<dbReference type="EC" id="1.1.1.95" evidence="7"/>
<dbReference type="AlphaFoldDB" id="Q0K073"/>
<evidence type="ECO:0000313" key="7">
    <source>
        <dbReference type="EMBL" id="CAJ96601.1"/>
    </source>
</evidence>
<dbReference type="InterPro" id="IPR006139">
    <property type="entry name" value="D-isomer_2_OHA_DH_cat_dom"/>
</dbReference>
<dbReference type="Pfam" id="PF02826">
    <property type="entry name" value="2-Hacid_dh_C"/>
    <property type="match status" value="1"/>
</dbReference>
<dbReference type="SUPFAM" id="SSF51735">
    <property type="entry name" value="NAD(P)-binding Rossmann-fold domains"/>
    <property type="match status" value="1"/>
</dbReference>
<dbReference type="RefSeq" id="WP_011617491.1">
    <property type="nucleotide sequence ID" value="NC_008314.1"/>
</dbReference>
<dbReference type="HOGENOM" id="CLU_019796_1_3_4"/>
<dbReference type="Pfam" id="PF00389">
    <property type="entry name" value="2-Hacid_dh"/>
    <property type="match status" value="1"/>
</dbReference>
<organism evidence="7 8">
    <name type="scientific">Cupriavidus necator (strain ATCC 17699 / DSM 428 / KCTC 22496 / NCIMB 10442 / H16 / Stanier 337)</name>
    <name type="common">Ralstonia eutropha</name>
    <dbReference type="NCBI Taxonomy" id="381666"/>
    <lineage>
        <taxon>Bacteria</taxon>
        <taxon>Pseudomonadati</taxon>
        <taxon>Pseudomonadota</taxon>
        <taxon>Betaproteobacteria</taxon>
        <taxon>Burkholderiales</taxon>
        <taxon>Burkholderiaceae</taxon>
        <taxon>Cupriavidus</taxon>
    </lineage>
</organism>
<sequence>MNAPVLLMPAAGTVVRFDHWLDAAFDRIITATPGLTLHTCAREGADAAAWDRLSGAHVYQISAAKDEIPRRWFADAALLARCPNLLAVSSSGSGCDTIDIDACTEAGVAVLNQAGGNADSVAEMTLGLMLAVLRRIAESDRSLRAHNCESREDLMGHELRGRTLGLVGVGHAGRRVAALGRALGMRVIGCDPALDAAELSARGAQAVSFEELLRSADIVSLHCPRDATTLRMMDGAAFAAMRPGSIFVSTARGGIHDEGALHAALASGHLAGAGLDVWDQEPPPRAHPLLALDNVVATFHTAGVTHEARRRNAELAATQIVTLLTSGERPERLVNPEVWPRARLRIAAVMQAAALSSVTP</sequence>
<dbReference type="eggNOG" id="COG1052">
    <property type="taxonomic scope" value="Bacteria"/>
</dbReference>
<evidence type="ECO:0000259" key="5">
    <source>
        <dbReference type="Pfam" id="PF00389"/>
    </source>
</evidence>
<accession>Q0K073</accession>
<gene>
    <name evidence="7" type="primary">serA6</name>
    <name evidence="7" type="ordered locus">H16_B1819</name>
</gene>
<dbReference type="SUPFAM" id="SSF52283">
    <property type="entry name" value="Formate/glycerate dehydrogenase catalytic domain-like"/>
    <property type="match status" value="1"/>
</dbReference>
<feature type="domain" description="D-isomer specific 2-hydroxyacid dehydrogenase catalytic" evidence="5">
    <location>
        <begin position="75"/>
        <end position="335"/>
    </location>
</feature>
<dbReference type="InterPro" id="IPR029753">
    <property type="entry name" value="D-isomer_DH_CS"/>
</dbReference>
<reference evidence="7 8" key="1">
    <citation type="journal article" date="2006" name="Nat. Biotechnol.">
        <title>Genome sequence of the bioplastic-producing 'Knallgas' bacterium Ralstonia eutropha H16.</title>
        <authorList>
            <person name="Pohlmann A."/>
            <person name="Fricke W.F."/>
            <person name="Reinecke F."/>
            <person name="Kusian B."/>
            <person name="Liesegang H."/>
            <person name="Cramm R."/>
            <person name="Eitinger T."/>
            <person name="Ewering C."/>
            <person name="Potter M."/>
            <person name="Schwartz E."/>
            <person name="Strittmatter A."/>
            <person name="Voss I."/>
            <person name="Gottschalk G."/>
            <person name="Steinbuechel A."/>
            <person name="Friedrich B."/>
            <person name="Bowien B."/>
        </authorList>
    </citation>
    <scope>NUCLEOTIDE SEQUENCE [LARGE SCALE GENOMIC DNA]</scope>
    <source>
        <strain evidence="8">ATCC 17699 / DSM 428 / KCTC 22496 / NCIMB 10442 / H16 / Stanier 337</strain>
    </source>
</reference>
<keyword evidence="8" id="KW-1185">Reference proteome</keyword>
<protein>
    <submittedName>
        <fullName evidence="7">D-3-Phosphoglycerate dehydrogenase</fullName>
        <ecNumber evidence="7">1.1.1.95</ecNumber>
    </submittedName>
</protein>
<dbReference type="GO" id="GO:0004617">
    <property type="term" value="F:phosphoglycerate dehydrogenase activity"/>
    <property type="evidence" value="ECO:0007669"/>
    <property type="project" value="UniProtKB-EC"/>
</dbReference>
<dbReference type="InterPro" id="IPR006140">
    <property type="entry name" value="D-isomer_DH_NAD-bd"/>
</dbReference>
<keyword evidence="2 4" id="KW-0560">Oxidoreductase</keyword>
<comment type="similarity">
    <text evidence="1 4">Belongs to the D-isomer specific 2-hydroxyacid dehydrogenase family.</text>
</comment>
<dbReference type="Gene3D" id="3.40.50.720">
    <property type="entry name" value="NAD(P)-binding Rossmann-like Domain"/>
    <property type="match status" value="2"/>
</dbReference>
<evidence type="ECO:0000259" key="6">
    <source>
        <dbReference type="Pfam" id="PF02826"/>
    </source>
</evidence>
<dbReference type="GO" id="GO:0051287">
    <property type="term" value="F:NAD binding"/>
    <property type="evidence" value="ECO:0007669"/>
    <property type="project" value="InterPro"/>
</dbReference>